<organism evidence="2 3">
    <name type="scientific">Aspergillus lucknowensis</name>
    <dbReference type="NCBI Taxonomy" id="176173"/>
    <lineage>
        <taxon>Eukaryota</taxon>
        <taxon>Fungi</taxon>
        <taxon>Dikarya</taxon>
        <taxon>Ascomycota</taxon>
        <taxon>Pezizomycotina</taxon>
        <taxon>Eurotiomycetes</taxon>
        <taxon>Eurotiomycetidae</taxon>
        <taxon>Eurotiales</taxon>
        <taxon>Aspergillaceae</taxon>
        <taxon>Aspergillus</taxon>
        <taxon>Aspergillus subgen. Nidulantes</taxon>
    </lineage>
</organism>
<sequence length="103" mass="11561">MLLPPMNPQSASPHDELRSEFDPLTLHEEAHSVRIPLRECHSIPNSLPPTFPKIDVDETPSPEDASKASRRDSKSVRFSLDGGSVRYFNPTEKPSLVQKMDHS</sequence>
<dbReference type="RefSeq" id="XP_070887770.1">
    <property type="nucleotide sequence ID" value="XM_071032644.1"/>
</dbReference>
<keyword evidence="3" id="KW-1185">Reference proteome</keyword>
<comment type="caution">
    <text evidence="2">The sequence shown here is derived from an EMBL/GenBank/DDBJ whole genome shotgun (WGS) entry which is preliminary data.</text>
</comment>
<dbReference type="Proteomes" id="UP001610432">
    <property type="component" value="Unassembled WGS sequence"/>
</dbReference>
<feature type="region of interest" description="Disordered" evidence="1">
    <location>
        <begin position="41"/>
        <end position="103"/>
    </location>
</feature>
<accession>A0ABR4LW71</accession>
<gene>
    <name evidence="2" type="ORF">BJX67DRAFT_379738</name>
</gene>
<evidence type="ECO:0000313" key="3">
    <source>
        <dbReference type="Proteomes" id="UP001610432"/>
    </source>
</evidence>
<proteinExistence type="predicted"/>
<evidence type="ECO:0000313" key="2">
    <source>
        <dbReference type="EMBL" id="KAL2868791.1"/>
    </source>
</evidence>
<feature type="region of interest" description="Disordered" evidence="1">
    <location>
        <begin position="1"/>
        <end position="24"/>
    </location>
</feature>
<reference evidence="2 3" key="1">
    <citation type="submission" date="2024-07" db="EMBL/GenBank/DDBJ databases">
        <title>Section-level genome sequencing and comparative genomics of Aspergillus sections Usti and Cavernicolus.</title>
        <authorList>
            <consortium name="Lawrence Berkeley National Laboratory"/>
            <person name="Nybo J.L."/>
            <person name="Vesth T.C."/>
            <person name="Theobald S."/>
            <person name="Frisvad J.C."/>
            <person name="Larsen T.O."/>
            <person name="Kjaerboelling I."/>
            <person name="Rothschild-Mancinelli K."/>
            <person name="Lyhne E.K."/>
            <person name="Kogle M.E."/>
            <person name="Barry K."/>
            <person name="Clum A."/>
            <person name="Na H."/>
            <person name="Ledsgaard L."/>
            <person name="Lin J."/>
            <person name="Lipzen A."/>
            <person name="Kuo A."/>
            <person name="Riley R."/>
            <person name="Mondo S."/>
            <person name="Labutti K."/>
            <person name="Haridas S."/>
            <person name="Pangalinan J."/>
            <person name="Salamov A.A."/>
            <person name="Simmons B.A."/>
            <person name="Magnuson J.K."/>
            <person name="Chen J."/>
            <person name="Drula E."/>
            <person name="Henrissat B."/>
            <person name="Wiebenga A."/>
            <person name="Lubbers R.J."/>
            <person name="Gomes A.C."/>
            <person name="Macurrencykelacurrency M.R."/>
            <person name="Stajich J."/>
            <person name="Grigoriev I.V."/>
            <person name="Mortensen U.H."/>
            <person name="De Vries R.P."/>
            <person name="Baker S.E."/>
            <person name="Andersen M.R."/>
        </authorList>
    </citation>
    <scope>NUCLEOTIDE SEQUENCE [LARGE SCALE GENOMIC DNA]</scope>
    <source>
        <strain evidence="2 3">CBS 449.75</strain>
    </source>
</reference>
<protein>
    <submittedName>
        <fullName evidence="2">Uncharacterized protein</fullName>
    </submittedName>
</protein>
<name>A0ABR4LW71_9EURO</name>
<feature type="compositionally biased region" description="Basic and acidic residues" evidence="1">
    <location>
        <begin position="64"/>
        <end position="75"/>
    </location>
</feature>
<dbReference type="GeneID" id="98147716"/>
<dbReference type="EMBL" id="JBFXLQ010000012">
    <property type="protein sequence ID" value="KAL2868791.1"/>
    <property type="molecule type" value="Genomic_DNA"/>
</dbReference>
<evidence type="ECO:0000256" key="1">
    <source>
        <dbReference type="SAM" id="MobiDB-lite"/>
    </source>
</evidence>
<feature type="compositionally biased region" description="Basic and acidic residues" evidence="1">
    <location>
        <begin position="13"/>
        <end position="24"/>
    </location>
</feature>